<evidence type="ECO:0008006" key="5">
    <source>
        <dbReference type="Google" id="ProtNLM"/>
    </source>
</evidence>
<keyword evidence="4" id="KW-1185">Reference proteome</keyword>
<feature type="signal peptide" evidence="2">
    <location>
        <begin position="1"/>
        <end position="20"/>
    </location>
</feature>
<keyword evidence="2" id="KW-0732">Signal</keyword>
<evidence type="ECO:0000313" key="4">
    <source>
        <dbReference type="Proteomes" id="UP001153328"/>
    </source>
</evidence>
<evidence type="ECO:0000313" key="3">
    <source>
        <dbReference type="EMBL" id="CAG7637106.1"/>
    </source>
</evidence>
<name>A0A9W4H0D2_9ACTN</name>
<feature type="chain" id="PRO_5040755275" description="Lipoprotein" evidence="2">
    <location>
        <begin position="21"/>
        <end position="235"/>
    </location>
</feature>
<sequence>MSTMSLARLAAAGTVVAVLAIGTAACGPSDDSASSAGKSGTTAGATGSTAGTAPSASASASTPAQKKEDKPAVKAAFKGDGTFQVGSDIKPGTYKTSGNDDGMCYWERDKDAKADTDSILANDTVAGSSYVTIKPTDKIFTSTDCKDWFAAGADKPGAPKTSMGDGMYKVGTDIAAGTYKAKGGETCYWERTKDALHDVDSILANDNVTGQGVVTITAKDAYFKTAGCGTWTKTG</sequence>
<dbReference type="Proteomes" id="UP001153328">
    <property type="component" value="Unassembled WGS sequence"/>
</dbReference>
<proteinExistence type="predicted"/>
<feature type="region of interest" description="Disordered" evidence="1">
    <location>
        <begin position="28"/>
        <end position="72"/>
    </location>
</feature>
<evidence type="ECO:0000256" key="2">
    <source>
        <dbReference type="SAM" id="SignalP"/>
    </source>
</evidence>
<dbReference type="AlphaFoldDB" id="A0A9W4H0D2"/>
<dbReference type="RefSeq" id="WP_205046638.1">
    <property type="nucleotide sequence ID" value="NZ_CAJVAX010000017.1"/>
</dbReference>
<accession>A0A9W4H0D2</accession>
<evidence type="ECO:0000256" key="1">
    <source>
        <dbReference type="SAM" id="MobiDB-lite"/>
    </source>
</evidence>
<reference evidence="3" key="1">
    <citation type="submission" date="2021-06" db="EMBL/GenBank/DDBJ databases">
        <authorList>
            <person name="Arsene-Ploetze F."/>
        </authorList>
    </citation>
    <scope>NUCLEOTIDE SEQUENCE</scope>
    <source>
        <strain evidence="3">SBRY1</strain>
    </source>
</reference>
<organism evidence="3 4">
    <name type="scientific">Actinacidiphila bryophytorum</name>
    <dbReference type="NCBI Taxonomy" id="1436133"/>
    <lineage>
        <taxon>Bacteria</taxon>
        <taxon>Bacillati</taxon>
        <taxon>Actinomycetota</taxon>
        <taxon>Actinomycetes</taxon>
        <taxon>Kitasatosporales</taxon>
        <taxon>Streptomycetaceae</taxon>
        <taxon>Actinacidiphila</taxon>
    </lineage>
</organism>
<dbReference type="EMBL" id="CAJVAX010000017">
    <property type="protein sequence ID" value="CAG7637106.1"/>
    <property type="molecule type" value="Genomic_DNA"/>
</dbReference>
<feature type="compositionally biased region" description="Low complexity" evidence="1">
    <location>
        <begin position="28"/>
        <end position="64"/>
    </location>
</feature>
<comment type="caution">
    <text evidence="3">The sequence shown here is derived from an EMBL/GenBank/DDBJ whole genome shotgun (WGS) entry which is preliminary data.</text>
</comment>
<gene>
    <name evidence="3" type="ORF">SBRY_30088</name>
</gene>
<protein>
    <recommendedName>
        <fullName evidence="5">Lipoprotein</fullName>
    </recommendedName>
</protein>